<dbReference type="Proteomes" id="UP001219525">
    <property type="component" value="Unassembled WGS sequence"/>
</dbReference>
<evidence type="ECO:0000313" key="1">
    <source>
        <dbReference type="EMBL" id="KAJ7222535.1"/>
    </source>
</evidence>
<sequence length="124" mass="13284">MARPSTVGRPSSACLPPSAVCCPPPLLAVCYVAQDPAARFPPALSAAHVRALSAACVRAHACTPWPCAVRRVHVRAVRHARANPVHRAWPCCTPCAWARVRPVRVRPLSATRMRAPANVAATRE</sequence>
<proteinExistence type="predicted"/>
<dbReference type="EMBL" id="JARJCW010000007">
    <property type="protein sequence ID" value="KAJ7222535.1"/>
    <property type="molecule type" value="Genomic_DNA"/>
</dbReference>
<protein>
    <submittedName>
        <fullName evidence="1">Uncharacterized protein</fullName>
    </submittedName>
</protein>
<name>A0AAD7E0E3_9AGAR</name>
<evidence type="ECO:0000313" key="2">
    <source>
        <dbReference type="Proteomes" id="UP001219525"/>
    </source>
</evidence>
<reference evidence="1" key="1">
    <citation type="submission" date="2023-03" db="EMBL/GenBank/DDBJ databases">
        <title>Massive genome expansion in bonnet fungi (Mycena s.s.) driven by repeated elements and novel gene families across ecological guilds.</title>
        <authorList>
            <consortium name="Lawrence Berkeley National Laboratory"/>
            <person name="Harder C.B."/>
            <person name="Miyauchi S."/>
            <person name="Viragh M."/>
            <person name="Kuo A."/>
            <person name="Thoen E."/>
            <person name="Andreopoulos B."/>
            <person name="Lu D."/>
            <person name="Skrede I."/>
            <person name="Drula E."/>
            <person name="Henrissat B."/>
            <person name="Morin E."/>
            <person name="Kohler A."/>
            <person name="Barry K."/>
            <person name="LaButti K."/>
            <person name="Morin E."/>
            <person name="Salamov A."/>
            <person name="Lipzen A."/>
            <person name="Mereny Z."/>
            <person name="Hegedus B."/>
            <person name="Baldrian P."/>
            <person name="Stursova M."/>
            <person name="Weitz H."/>
            <person name="Taylor A."/>
            <person name="Grigoriev I.V."/>
            <person name="Nagy L.G."/>
            <person name="Martin F."/>
            <person name="Kauserud H."/>
        </authorList>
    </citation>
    <scope>NUCLEOTIDE SEQUENCE</scope>
    <source>
        <strain evidence="1">9144</strain>
    </source>
</reference>
<gene>
    <name evidence="1" type="ORF">GGX14DRAFT_558628</name>
</gene>
<accession>A0AAD7E0E3</accession>
<organism evidence="1 2">
    <name type="scientific">Mycena pura</name>
    <dbReference type="NCBI Taxonomy" id="153505"/>
    <lineage>
        <taxon>Eukaryota</taxon>
        <taxon>Fungi</taxon>
        <taxon>Dikarya</taxon>
        <taxon>Basidiomycota</taxon>
        <taxon>Agaricomycotina</taxon>
        <taxon>Agaricomycetes</taxon>
        <taxon>Agaricomycetidae</taxon>
        <taxon>Agaricales</taxon>
        <taxon>Marasmiineae</taxon>
        <taxon>Mycenaceae</taxon>
        <taxon>Mycena</taxon>
    </lineage>
</organism>
<dbReference type="AlphaFoldDB" id="A0AAD7E0E3"/>
<keyword evidence="2" id="KW-1185">Reference proteome</keyword>
<comment type="caution">
    <text evidence="1">The sequence shown here is derived from an EMBL/GenBank/DDBJ whole genome shotgun (WGS) entry which is preliminary data.</text>
</comment>